<accession>A0A1G4XGX2</accession>
<evidence type="ECO:0000259" key="4">
    <source>
        <dbReference type="PROSITE" id="PS50977"/>
    </source>
</evidence>
<protein>
    <submittedName>
        <fullName evidence="5">Transcriptional regulator, TetR family</fullName>
    </submittedName>
</protein>
<dbReference type="InterPro" id="IPR009057">
    <property type="entry name" value="Homeodomain-like_sf"/>
</dbReference>
<gene>
    <name evidence="5" type="ORF">SAMN03159343_0972</name>
</gene>
<evidence type="ECO:0000313" key="6">
    <source>
        <dbReference type="Proteomes" id="UP000198981"/>
    </source>
</evidence>
<evidence type="ECO:0000256" key="1">
    <source>
        <dbReference type="ARBA" id="ARBA00023125"/>
    </source>
</evidence>
<feature type="DNA-binding region" description="H-T-H motif" evidence="2">
    <location>
        <begin position="44"/>
        <end position="63"/>
    </location>
</feature>
<feature type="compositionally biased region" description="Basic and acidic residues" evidence="3">
    <location>
        <begin position="1"/>
        <end position="21"/>
    </location>
</feature>
<dbReference type="Gene3D" id="1.10.357.10">
    <property type="entry name" value="Tetracycline Repressor, domain 2"/>
    <property type="match status" value="1"/>
</dbReference>
<evidence type="ECO:0000313" key="5">
    <source>
        <dbReference type="EMBL" id="SCX40473.1"/>
    </source>
</evidence>
<dbReference type="OrthoDB" id="9796019at2"/>
<feature type="domain" description="HTH tetR-type" evidence="4">
    <location>
        <begin position="22"/>
        <end position="81"/>
    </location>
</feature>
<organism evidence="5 6">
    <name type="scientific">Klenkia marina</name>
    <dbReference type="NCBI Taxonomy" id="1960309"/>
    <lineage>
        <taxon>Bacteria</taxon>
        <taxon>Bacillati</taxon>
        <taxon>Actinomycetota</taxon>
        <taxon>Actinomycetes</taxon>
        <taxon>Geodermatophilales</taxon>
        <taxon>Geodermatophilaceae</taxon>
        <taxon>Klenkia</taxon>
    </lineage>
</organism>
<dbReference type="GO" id="GO:0003677">
    <property type="term" value="F:DNA binding"/>
    <property type="evidence" value="ECO:0007669"/>
    <property type="project" value="UniProtKB-UniRule"/>
</dbReference>
<keyword evidence="6" id="KW-1185">Reference proteome</keyword>
<dbReference type="InterPro" id="IPR001647">
    <property type="entry name" value="HTH_TetR"/>
</dbReference>
<keyword evidence="1 2" id="KW-0238">DNA-binding</keyword>
<dbReference type="PROSITE" id="PS50977">
    <property type="entry name" value="HTH_TETR_2"/>
    <property type="match status" value="1"/>
</dbReference>
<evidence type="ECO:0000256" key="3">
    <source>
        <dbReference type="SAM" id="MobiDB-lite"/>
    </source>
</evidence>
<dbReference type="STRING" id="1960309.SAMN03159343_0972"/>
<dbReference type="SUPFAM" id="SSF46689">
    <property type="entry name" value="Homeodomain-like"/>
    <property type="match status" value="1"/>
</dbReference>
<dbReference type="Pfam" id="PF00440">
    <property type="entry name" value="TetR_N"/>
    <property type="match status" value="1"/>
</dbReference>
<dbReference type="AlphaFoldDB" id="A0A1G4XGX2"/>
<evidence type="ECO:0000256" key="2">
    <source>
        <dbReference type="PROSITE-ProRule" id="PRU00335"/>
    </source>
</evidence>
<dbReference type="RefSeq" id="WP_092800084.1">
    <property type="nucleotide sequence ID" value="NZ_FMUH01000001.1"/>
</dbReference>
<reference evidence="6" key="1">
    <citation type="submission" date="2016-10" db="EMBL/GenBank/DDBJ databases">
        <authorList>
            <person name="Varghese N."/>
            <person name="Submissions S."/>
        </authorList>
    </citation>
    <scope>NUCLEOTIDE SEQUENCE [LARGE SCALE GENOMIC DNA]</scope>
    <source>
        <strain evidence="6">DSM 45722</strain>
    </source>
</reference>
<dbReference type="EMBL" id="FMUH01000001">
    <property type="protein sequence ID" value="SCX40473.1"/>
    <property type="molecule type" value="Genomic_DNA"/>
</dbReference>
<sequence>MSAAAHVRDEQDRSRVGRPRDPAATSRVVEATQHLLATRGAWITVDTIAAHAGVGKATIHRRWPTMVDLLAAAVRATDPLPVAPGSPGSARAQLTALLRRLTESLLQAELVVAAALTRSTREPTLHEAAEQVLLVPLRERVRAACGSEAATAVTAVEGLWVRRYLLPVALLADAEVDGLVDVVLQAPGPGLRAS</sequence>
<dbReference type="Proteomes" id="UP000198981">
    <property type="component" value="Unassembled WGS sequence"/>
</dbReference>
<proteinExistence type="predicted"/>
<feature type="region of interest" description="Disordered" evidence="3">
    <location>
        <begin position="1"/>
        <end position="27"/>
    </location>
</feature>
<name>A0A1G4XGX2_9ACTN</name>